<evidence type="ECO:0000259" key="14">
    <source>
        <dbReference type="Pfam" id="PF00999"/>
    </source>
</evidence>
<evidence type="ECO:0000259" key="15">
    <source>
        <dbReference type="Pfam" id="PF02714"/>
    </source>
</evidence>
<protein>
    <recommendedName>
        <fullName evidence="20">Cation/H+ exchanger domain-containing protein</fullName>
    </recommendedName>
</protein>
<evidence type="ECO:0000256" key="2">
    <source>
        <dbReference type="ARBA" id="ARBA00022448"/>
    </source>
</evidence>
<dbReference type="Pfam" id="PF00999">
    <property type="entry name" value="Na_H_Exchanger"/>
    <property type="match status" value="1"/>
</dbReference>
<sequence>MFSDDEKRHVSPHFDKSKISMARRRVTVIGLSFLLLAGTTLAARSDKETRERFYGNVVNSTAPGNGEGSIAKMFDRVLEKEFSENDQPEGSDGGASFNSSVADQQAEIETVAKVTHEKGKRNDTQENNGTRPFQLQDVFSLENEDSDDMTLIDKKNNVFVMSNKKSKYPILQVDLRLISDLVVIIVFAAIGGIVFSCLGQPVIVGYLLAGSIIGPGGLKFISEMVQVETVAQFGVVFLLFALGLEFSMTKLKVVGPVAVLGGLFQIVLLMFLCGVTALLCGARLSEGIFVGAFLSMSSTAVVVKFLVERNSTSSLHGQVTIGILIFQDCVVGLLFALLPVLGGNSGLLQGIISMGKLLLILSIYLTVASLLTWSFVPRFLKLMIKLSSQTNELYQLAAVAFCLLSAWCSDKLGLSLELGSFVAGVMLSTTEFAQHTLEQVEPIRNLFAALFLSSIGMLINVHFLWNHVDILLASVILVIVVKTAIAAIVVKAFRYNMKISFHVGVLLAQIGEFAFVLLSRASNLHVIEGKMYLLLLGTTALSLVTTPLLFKLIPSAMNLGVILRWFPSENSSPNEATLADIGVAAAINIITALILLLLFAILRIQPFNDRVYFPKWYLKGLRSSPLVNPGAFVSKIVNLDFRSYIRFLNWMPAALKMPESELIDHAGFDSAVYLRIYLIGLKIFVPVALLSWSILVPINWTSNGLQLEKLHDVKSSNIDKLSISNVERGSDRFFWAHLMMEYAFTFWTCYVLLKEYENIASMRLAFLQSEERRADEFTVLVRNIPPDSHELVSDNVEQFFMVNHPDHYLMNQVVYDANKLAGLVSEKKKMQNWFDYYHLKYTREKEQRPRVKLGFLGLWGKKVDAMDHFTAEIDKLNDQILEERNRVKKDEKGMMPAAFVLFKTRWGAAVCAQTQQTKNPTAWLTEWAPKAREVYWPNLAIPYVSLTVRRLVMHVSFFFLTFFFIIPIAFVQSLASIEGIKKSAPFLNPLVEKKFIKSVIQGFLPGIFLKLFLLFLPTILMIMSKFEGFASISSLERRAAFRYYLFNLVNVFLGSIITGSAFEQLNSFLKQSADHQTCIRPLNFLRSFLAKIEFRISLSSKPTERCGAFIIFHLKNLFLVKTEKDREEAMDPGQIDFYVNEPRIQLYFLLGLVYAPVTPVLLPFIIFFFGFAYLIFRHQIINVYNQKYESAAAYWPDVHGRIISALIISQLLLIGLMSTKGKAQSTPFLVVLPILTFCFHRFCKDRYESVFVINPLQEAMIKDSMERAREPNLNLKRFLKNAYIHPVFKDKEYEHDLHEELIEDSDDENCVVVPTKHQSQLHQKNISQRNTVMSSNANNVPSQPVSSNRLDSGTVAEPPSHNQSLDV</sequence>
<evidence type="ECO:0000256" key="1">
    <source>
        <dbReference type="ARBA" id="ARBA00004141"/>
    </source>
</evidence>
<feature type="transmembrane region" description="Helical" evidence="13">
    <location>
        <begin position="319"/>
        <end position="342"/>
    </location>
</feature>
<organism evidence="18 19">
    <name type="scientific">Brassica rapa subsp. trilocularis</name>
    <dbReference type="NCBI Taxonomy" id="1813537"/>
    <lineage>
        <taxon>Eukaryota</taxon>
        <taxon>Viridiplantae</taxon>
        <taxon>Streptophyta</taxon>
        <taxon>Embryophyta</taxon>
        <taxon>Tracheophyta</taxon>
        <taxon>Spermatophyta</taxon>
        <taxon>Magnoliopsida</taxon>
        <taxon>eudicotyledons</taxon>
        <taxon>Gunneridae</taxon>
        <taxon>Pentapetalae</taxon>
        <taxon>rosids</taxon>
        <taxon>malvids</taxon>
        <taxon>Brassicales</taxon>
        <taxon>Brassicaceae</taxon>
        <taxon>Brassiceae</taxon>
        <taxon>Brassica</taxon>
    </lineage>
</organism>
<dbReference type="InterPro" id="IPR032880">
    <property type="entry name" value="CSC1/OSCA1-like_N"/>
</dbReference>
<keyword evidence="5" id="KW-0732">Signal</keyword>
<evidence type="ECO:0000313" key="19">
    <source>
        <dbReference type="Proteomes" id="UP000823674"/>
    </source>
</evidence>
<evidence type="ECO:0000256" key="13">
    <source>
        <dbReference type="SAM" id="Phobius"/>
    </source>
</evidence>
<dbReference type="Pfam" id="PF14703">
    <property type="entry name" value="PHM7_cyt"/>
    <property type="match status" value="1"/>
</dbReference>
<gene>
    <name evidence="18" type="primary">A08g502910.1_BraROA</name>
    <name evidence="18" type="ORF">IGI04_030017</name>
</gene>
<evidence type="ECO:0000256" key="10">
    <source>
        <dbReference type="ARBA" id="ARBA00023303"/>
    </source>
</evidence>
<proteinExistence type="predicted"/>
<feature type="domain" description="CSC1/OSCA1-like 7TM region" evidence="15">
    <location>
        <begin position="949"/>
        <end position="1217"/>
    </location>
</feature>
<feature type="coiled-coil region" evidence="11">
    <location>
        <begin position="866"/>
        <end position="893"/>
    </location>
</feature>
<feature type="transmembrane region" description="Helical" evidence="13">
    <location>
        <begin position="470"/>
        <end position="493"/>
    </location>
</feature>
<evidence type="ECO:0000256" key="12">
    <source>
        <dbReference type="SAM" id="MobiDB-lite"/>
    </source>
</evidence>
<evidence type="ECO:0000256" key="4">
    <source>
        <dbReference type="ARBA" id="ARBA00022692"/>
    </source>
</evidence>
<feature type="transmembrane region" description="Helical" evidence="13">
    <location>
        <begin position="1202"/>
        <end position="1219"/>
    </location>
</feature>
<keyword evidence="10" id="KW-0407">Ion channel</keyword>
<feature type="transmembrane region" description="Helical" evidence="13">
    <location>
        <begin position="181"/>
        <end position="209"/>
    </location>
</feature>
<dbReference type="InterPro" id="IPR006153">
    <property type="entry name" value="Cation/H_exchanger_TM"/>
</dbReference>
<feature type="transmembrane region" description="Helical" evidence="13">
    <location>
        <begin position="354"/>
        <end position="373"/>
    </location>
</feature>
<feature type="compositionally biased region" description="Polar residues" evidence="12">
    <location>
        <begin position="1334"/>
        <end position="1351"/>
    </location>
</feature>
<feature type="transmembrane region" description="Helical" evidence="13">
    <location>
        <begin position="1146"/>
        <end position="1176"/>
    </location>
</feature>
<feature type="transmembrane region" description="Helical" evidence="13">
    <location>
        <begin position="287"/>
        <end position="307"/>
    </location>
</feature>
<dbReference type="InterPro" id="IPR003864">
    <property type="entry name" value="CSC1/OSCA1-like_7TM"/>
</dbReference>
<accession>A0ABQ7LTG1</accession>
<feature type="transmembrane region" description="Helical" evidence="13">
    <location>
        <begin position="499"/>
        <end position="519"/>
    </location>
</feature>
<evidence type="ECO:0008006" key="20">
    <source>
        <dbReference type="Google" id="ProtNLM"/>
    </source>
</evidence>
<evidence type="ECO:0000259" key="16">
    <source>
        <dbReference type="Pfam" id="PF13967"/>
    </source>
</evidence>
<dbReference type="InterPro" id="IPR027815">
    <property type="entry name" value="CSC1/OSCA1-like_cyt"/>
</dbReference>
<evidence type="ECO:0000256" key="11">
    <source>
        <dbReference type="SAM" id="Coils"/>
    </source>
</evidence>
<dbReference type="InterPro" id="IPR045158">
    <property type="entry name" value="KEA4/5/6-like"/>
</dbReference>
<keyword evidence="2" id="KW-0813">Transport</keyword>
<feature type="region of interest" description="Disordered" evidence="12">
    <location>
        <begin position="1334"/>
        <end position="1367"/>
    </location>
</feature>
<evidence type="ECO:0000256" key="7">
    <source>
        <dbReference type="ARBA" id="ARBA00022989"/>
    </source>
</evidence>
<comment type="subcellular location">
    <subcellularLocation>
        <location evidence="1">Membrane</location>
        <topology evidence="1">Multi-pass membrane protein</topology>
    </subcellularLocation>
</comment>
<dbReference type="Proteomes" id="UP000823674">
    <property type="component" value="Chromosome A08"/>
</dbReference>
<feature type="domain" description="Cation/H+ exchanger transmembrane" evidence="14">
    <location>
        <begin position="185"/>
        <end position="551"/>
    </location>
</feature>
<name>A0ABQ7LTG1_BRACM</name>
<dbReference type="Pfam" id="PF02714">
    <property type="entry name" value="RSN1_7TM"/>
    <property type="match status" value="1"/>
</dbReference>
<feature type="transmembrane region" description="Helical" evidence="13">
    <location>
        <begin position="446"/>
        <end position="465"/>
    </location>
</feature>
<feature type="transmembrane region" description="Helical" evidence="13">
    <location>
        <begin position="1043"/>
        <end position="1062"/>
    </location>
</feature>
<evidence type="ECO:0000256" key="8">
    <source>
        <dbReference type="ARBA" id="ARBA00023065"/>
    </source>
</evidence>
<feature type="transmembrane region" description="Helical" evidence="13">
    <location>
        <begin position="676"/>
        <end position="700"/>
    </location>
</feature>
<keyword evidence="4 13" id="KW-0812">Transmembrane</keyword>
<feature type="domain" description="CSC1/OSCA1-like cytosolic" evidence="17">
    <location>
        <begin position="777"/>
        <end position="938"/>
    </location>
</feature>
<keyword evidence="11" id="KW-0175">Coiled coil</keyword>
<evidence type="ECO:0000313" key="18">
    <source>
        <dbReference type="EMBL" id="KAG5388476.1"/>
    </source>
</evidence>
<feature type="transmembrane region" description="Helical" evidence="13">
    <location>
        <begin position="995"/>
        <end position="1022"/>
    </location>
</feature>
<feature type="transmembrane region" description="Helical" evidence="13">
    <location>
        <begin position="531"/>
        <end position="550"/>
    </location>
</feature>
<dbReference type="Gene3D" id="1.20.1530.20">
    <property type="match status" value="1"/>
</dbReference>
<evidence type="ECO:0000256" key="5">
    <source>
        <dbReference type="ARBA" id="ARBA00022729"/>
    </source>
</evidence>
<keyword evidence="19" id="KW-1185">Reference proteome</keyword>
<feature type="transmembrane region" description="Helical" evidence="13">
    <location>
        <begin position="230"/>
        <end position="248"/>
    </location>
</feature>
<feature type="domain" description="CSC1/OSCA1-like N-terminal transmembrane" evidence="16">
    <location>
        <begin position="581"/>
        <end position="755"/>
    </location>
</feature>
<keyword evidence="3" id="KW-0050">Antiport</keyword>
<keyword evidence="6" id="KW-0106">Calcium</keyword>
<keyword evidence="8" id="KW-0406">Ion transport</keyword>
<evidence type="ECO:0000256" key="9">
    <source>
        <dbReference type="ARBA" id="ARBA00023136"/>
    </source>
</evidence>
<feature type="transmembrane region" description="Helical" evidence="13">
    <location>
        <begin position="254"/>
        <end position="280"/>
    </location>
</feature>
<dbReference type="InterPro" id="IPR038770">
    <property type="entry name" value="Na+/solute_symporter_sf"/>
</dbReference>
<reference evidence="18 19" key="1">
    <citation type="submission" date="2021-03" db="EMBL/GenBank/DDBJ databases">
        <authorList>
            <person name="King G.J."/>
            <person name="Bancroft I."/>
            <person name="Baten A."/>
            <person name="Bloomfield J."/>
            <person name="Borpatragohain P."/>
            <person name="He Z."/>
            <person name="Irish N."/>
            <person name="Irwin J."/>
            <person name="Liu K."/>
            <person name="Mauleon R.P."/>
            <person name="Moore J."/>
            <person name="Morris R."/>
            <person name="Ostergaard L."/>
            <person name="Wang B."/>
            <person name="Wells R."/>
        </authorList>
    </citation>
    <scope>NUCLEOTIDE SEQUENCE [LARGE SCALE GENOMIC DNA]</scope>
    <source>
        <strain evidence="18">R-o-18</strain>
        <tissue evidence="18">Leaf</tissue>
    </source>
</reference>
<dbReference type="Pfam" id="PF13967">
    <property type="entry name" value="RSN1_TM"/>
    <property type="match status" value="1"/>
</dbReference>
<evidence type="ECO:0000256" key="6">
    <source>
        <dbReference type="ARBA" id="ARBA00022837"/>
    </source>
</evidence>
<feature type="transmembrane region" description="Helical" evidence="13">
    <location>
        <begin position="951"/>
        <end position="975"/>
    </location>
</feature>
<evidence type="ECO:0000256" key="3">
    <source>
        <dbReference type="ARBA" id="ARBA00022449"/>
    </source>
</evidence>
<dbReference type="EMBL" id="JADBGQ010000007">
    <property type="protein sequence ID" value="KAG5388476.1"/>
    <property type="molecule type" value="Genomic_DNA"/>
</dbReference>
<evidence type="ECO:0000259" key="17">
    <source>
        <dbReference type="Pfam" id="PF14703"/>
    </source>
</evidence>
<keyword evidence="7 13" id="KW-1133">Transmembrane helix</keyword>
<keyword evidence="9 13" id="KW-0472">Membrane</keyword>
<dbReference type="PANTHER" id="PTHR16254">
    <property type="entry name" value="POTASSIUM/PROTON ANTIPORTER-RELATED"/>
    <property type="match status" value="1"/>
</dbReference>
<comment type="caution">
    <text evidence="18">The sequence shown here is derived from an EMBL/GenBank/DDBJ whole genome shotgun (WGS) entry which is preliminary data.</text>
</comment>
<feature type="transmembrane region" description="Helical" evidence="13">
    <location>
        <begin position="581"/>
        <end position="602"/>
    </location>
</feature>
<dbReference type="PANTHER" id="PTHR16254:SF20">
    <property type="entry name" value="K(+) EFFLUX ANTIPORTER 5"/>
    <property type="match status" value="1"/>
</dbReference>